<evidence type="ECO:0000313" key="3">
    <source>
        <dbReference type="Proteomes" id="UP001597218"/>
    </source>
</evidence>
<dbReference type="PIRSF" id="PIRSF005962">
    <property type="entry name" value="Pept_M20D_amidohydro"/>
    <property type="match status" value="1"/>
</dbReference>
<proteinExistence type="predicted"/>
<dbReference type="RefSeq" id="WP_381535440.1">
    <property type="nucleotide sequence ID" value="NZ_JBHUGI010000004.1"/>
</dbReference>
<dbReference type="Gene3D" id="3.30.70.360">
    <property type="match status" value="1"/>
</dbReference>
<dbReference type="InterPro" id="IPR036264">
    <property type="entry name" value="Bact_exopeptidase_dim_dom"/>
</dbReference>
<dbReference type="InterPro" id="IPR052030">
    <property type="entry name" value="Peptidase_M20/M20A_hydrolases"/>
</dbReference>
<dbReference type="InterPro" id="IPR037484">
    <property type="entry name" value="AmhX-like"/>
</dbReference>
<comment type="caution">
    <text evidence="2">The sequence shown here is derived from an EMBL/GenBank/DDBJ whole genome shotgun (WGS) entry which is preliminary data.</text>
</comment>
<organism evidence="2 3">
    <name type="scientific">Sporosarcina siberiensis</name>
    <dbReference type="NCBI Taxonomy" id="1365606"/>
    <lineage>
        <taxon>Bacteria</taxon>
        <taxon>Bacillati</taxon>
        <taxon>Bacillota</taxon>
        <taxon>Bacilli</taxon>
        <taxon>Bacillales</taxon>
        <taxon>Caryophanaceae</taxon>
        <taxon>Sporosarcina</taxon>
    </lineage>
</organism>
<dbReference type="CDD" id="cd08018">
    <property type="entry name" value="M20_Acy1_amhX-like"/>
    <property type="match status" value="1"/>
</dbReference>
<dbReference type="Pfam" id="PF01546">
    <property type="entry name" value="Peptidase_M20"/>
    <property type="match status" value="1"/>
</dbReference>
<name>A0ABW4SBF5_9BACL</name>
<dbReference type="Proteomes" id="UP001597218">
    <property type="component" value="Unassembled WGS sequence"/>
</dbReference>
<sequence>MKSAIEEVRSVVEEVFDHLHKNPEISWKEFETTNYLQGLMEKEGFDVTTFDDTTGLVVNVGSGGKCVGIRADIDALWQEVDGVYQANHSCGHDAHMTIGVGVMLVLKKLGYPKEGRLKAIFQPAEEKGKGALAFVEKGIVDDVDYLYGVHLRPIQEIGHGYSSPAIMHGSAKMVSGTITGTDTHGARPHLGENAIEVGSLLVQGLKAIHLDPMVPHSVKMTMFQAGGESANIIPGNAVFSLDLRAQTNTVMIELMNKVKKVVRSVAAMTGVEIDYEIGSEIAAAEVDEAAVEMMAQAITETVGEEYLTEPIVTPGGEDFHYYTLKRPNVKATMLGLGCDLSPGLHHPKMTFNKESIVTGIEILARAVILSFERIEEEGVFT</sequence>
<dbReference type="InterPro" id="IPR011650">
    <property type="entry name" value="Peptidase_M20_dimer"/>
</dbReference>
<accession>A0ABW4SBF5</accession>
<evidence type="ECO:0000259" key="1">
    <source>
        <dbReference type="Pfam" id="PF07687"/>
    </source>
</evidence>
<keyword evidence="3" id="KW-1185">Reference proteome</keyword>
<dbReference type="SUPFAM" id="SSF55031">
    <property type="entry name" value="Bacterial exopeptidase dimerisation domain"/>
    <property type="match status" value="1"/>
</dbReference>
<feature type="domain" description="Peptidase M20 dimerisation" evidence="1">
    <location>
        <begin position="169"/>
        <end position="266"/>
    </location>
</feature>
<dbReference type="Pfam" id="PF07687">
    <property type="entry name" value="M20_dimer"/>
    <property type="match status" value="1"/>
</dbReference>
<evidence type="ECO:0000313" key="2">
    <source>
        <dbReference type="EMBL" id="MFD1926783.1"/>
    </source>
</evidence>
<dbReference type="InterPro" id="IPR017439">
    <property type="entry name" value="Amidohydrolase"/>
</dbReference>
<dbReference type="PANTHER" id="PTHR30575:SF3">
    <property type="entry name" value="PEPTIDASE M20 DIMERISATION DOMAIN-CONTAINING PROTEIN"/>
    <property type="match status" value="1"/>
</dbReference>
<dbReference type="PANTHER" id="PTHR30575">
    <property type="entry name" value="PEPTIDASE M20"/>
    <property type="match status" value="1"/>
</dbReference>
<dbReference type="InterPro" id="IPR002933">
    <property type="entry name" value="Peptidase_M20"/>
</dbReference>
<dbReference type="NCBIfam" id="TIGR01891">
    <property type="entry name" value="amidohydrolases"/>
    <property type="match status" value="1"/>
</dbReference>
<gene>
    <name evidence="2" type="ORF">ACFSFY_01675</name>
</gene>
<dbReference type="EMBL" id="JBHUGI010000004">
    <property type="protein sequence ID" value="MFD1926783.1"/>
    <property type="molecule type" value="Genomic_DNA"/>
</dbReference>
<reference evidence="3" key="1">
    <citation type="journal article" date="2019" name="Int. J. Syst. Evol. Microbiol.">
        <title>The Global Catalogue of Microorganisms (GCM) 10K type strain sequencing project: providing services to taxonomists for standard genome sequencing and annotation.</title>
        <authorList>
            <consortium name="The Broad Institute Genomics Platform"/>
            <consortium name="The Broad Institute Genome Sequencing Center for Infectious Disease"/>
            <person name="Wu L."/>
            <person name="Ma J."/>
        </authorList>
    </citation>
    <scope>NUCLEOTIDE SEQUENCE [LARGE SCALE GENOMIC DNA]</scope>
    <source>
        <strain evidence="3">CGMCC 4.7177</strain>
    </source>
</reference>
<protein>
    <submittedName>
        <fullName evidence="2">M20 peptidase aminoacylase family protein</fullName>
    </submittedName>
</protein>
<dbReference type="Gene3D" id="3.40.630.10">
    <property type="entry name" value="Zn peptidases"/>
    <property type="match status" value="1"/>
</dbReference>
<dbReference type="SUPFAM" id="SSF53187">
    <property type="entry name" value="Zn-dependent exopeptidases"/>
    <property type="match status" value="1"/>
</dbReference>